<evidence type="ECO:0000256" key="2">
    <source>
        <dbReference type="SAM" id="Phobius"/>
    </source>
</evidence>
<dbReference type="KEGG" id="nno:NONO_c25380"/>
<dbReference type="PATRIC" id="fig|1415166.3.peg.2598"/>
<dbReference type="OrthoDB" id="4571900at2"/>
<reference evidence="3 4" key="1">
    <citation type="journal article" date="2014" name="Appl. Environ. Microbiol.">
        <title>Insights into the Microbial Degradation of Rubber and Gutta-Percha by Analysis of the Complete Genome of Nocardia nova SH22a.</title>
        <authorList>
            <person name="Luo Q."/>
            <person name="Hiessl S."/>
            <person name="Poehlein A."/>
            <person name="Daniel R."/>
            <person name="Steinbuchel A."/>
        </authorList>
    </citation>
    <scope>NUCLEOTIDE SEQUENCE [LARGE SCALE GENOMIC DNA]</scope>
    <source>
        <strain evidence="3">SH22a</strain>
    </source>
</reference>
<dbReference type="PRINTS" id="PR01077">
    <property type="entry name" value="CLAUDIN"/>
</dbReference>
<feature type="transmembrane region" description="Helical" evidence="2">
    <location>
        <begin position="44"/>
        <end position="64"/>
    </location>
</feature>
<feature type="transmembrane region" description="Helical" evidence="2">
    <location>
        <begin position="142"/>
        <end position="161"/>
    </location>
</feature>
<feature type="transmembrane region" description="Helical" evidence="2">
    <location>
        <begin position="109"/>
        <end position="130"/>
    </location>
</feature>
<feature type="transmembrane region" description="Helical" evidence="2">
    <location>
        <begin position="70"/>
        <end position="97"/>
    </location>
</feature>
<keyword evidence="2" id="KW-0472">Membrane</keyword>
<dbReference type="EMBL" id="CP006850">
    <property type="protein sequence ID" value="AHH17333.1"/>
    <property type="molecule type" value="Genomic_DNA"/>
</dbReference>
<protein>
    <submittedName>
        <fullName evidence="3">Uncharacterized protein</fullName>
    </submittedName>
</protein>
<evidence type="ECO:0000313" key="4">
    <source>
        <dbReference type="Proteomes" id="UP000019150"/>
    </source>
</evidence>
<name>W5TEB6_9NOCA</name>
<dbReference type="Proteomes" id="UP000019150">
    <property type="component" value="Chromosome"/>
</dbReference>
<feature type="region of interest" description="Disordered" evidence="1">
    <location>
        <begin position="235"/>
        <end position="283"/>
    </location>
</feature>
<dbReference type="STRING" id="1415166.NONO_c25380"/>
<evidence type="ECO:0000256" key="1">
    <source>
        <dbReference type="SAM" id="MobiDB-lite"/>
    </source>
</evidence>
<gene>
    <name evidence="3" type="ORF">NONO_c25380</name>
</gene>
<feature type="compositionally biased region" description="Low complexity" evidence="1">
    <location>
        <begin position="250"/>
        <end position="263"/>
    </location>
</feature>
<evidence type="ECO:0000313" key="3">
    <source>
        <dbReference type="EMBL" id="AHH17333.1"/>
    </source>
</evidence>
<proteinExistence type="predicted"/>
<keyword evidence="2" id="KW-1133">Transmembrane helix</keyword>
<dbReference type="HOGENOM" id="CLU_982943_0_0_11"/>
<accession>W5TEB6</accession>
<organism evidence="3 4">
    <name type="scientific">Nocardia nova SH22a</name>
    <dbReference type="NCBI Taxonomy" id="1415166"/>
    <lineage>
        <taxon>Bacteria</taxon>
        <taxon>Bacillati</taxon>
        <taxon>Actinomycetota</taxon>
        <taxon>Actinomycetes</taxon>
        <taxon>Mycobacteriales</taxon>
        <taxon>Nocardiaceae</taxon>
        <taxon>Nocardia</taxon>
    </lineage>
</organism>
<sequence>MVNPYQPGYPAAPPPPGPAWGAPPNFAGAQPFPRPGGGRATVDIVAGIALVLAAVLAIAQSLWAGGFSGFWRYGSGVATIIFWVVAVFALVGGILVIAKGAADPCVRTVASLGAGALFLPFAQHIARIFFSSYTRVSEDGNFLSFPIVIAVVVAAGALIAGTTGASASPASPPGGQFPAAYPGGNPGYPAGAPFGASTPGFVPGAPAPAPYWQPPGAMAAPAGYAPGYPGGAPGVPGYSPFPAAQPPVAPGAVPTGGASSGPIPTGGPGTGPDAQPTVTLGDK</sequence>
<dbReference type="AlphaFoldDB" id="W5TEB6"/>
<dbReference type="eggNOG" id="ENOG5032MUP">
    <property type="taxonomic scope" value="Bacteria"/>
</dbReference>
<keyword evidence="4" id="KW-1185">Reference proteome</keyword>
<keyword evidence="2" id="KW-0812">Transmembrane</keyword>
<dbReference type="RefSeq" id="WP_025348811.1">
    <property type="nucleotide sequence ID" value="NZ_CP006850.1"/>
</dbReference>